<evidence type="ECO:0000313" key="3">
    <source>
        <dbReference type="Proteomes" id="UP000295781"/>
    </source>
</evidence>
<dbReference type="RefSeq" id="WP_242516195.1">
    <property type="nucleotide sequence ID" value="NZ_CP012670.1"/>
</dbReference>
<sequence>MAISKTRKPAPATSPAEAPIVSSTTVTLDALARELGPADGAFAARTYAGIPEEDLVAEGTRIDSQSLIDDVPQFVASARRILGSLSEAQRGKVRMPEALLPLLVAEAGRLQAMKRSHDAAATEVAGARAALEAQGRSAMRDGIAERDLCYDGLRNALGARRMARVDAVVGRADSPENLARGLEALAAFIDETRRADPVQDAKLLEDYGVGAECAATLRATAQRVRGTGSVQIDAGRRVTQRALDLQDGRVTVVIEKILRAFRSARRVDGTILVPELNKAAWMFEVRSGSSAKKASPGGDKPSAGGDKPALSGDRPSAGGDKPALSGDRPSAGGDKPALSGDRPSAGGDKPAPGGGAAQGDAPSVQPTIPPLLGADG</sequence>
<dbReference type="EMBL" id="CP012670">
    <property type="protein sequence ID" value="AUX22334.1"/>
    <property type="molecule type" value="Genomic_DNA"/>
</dbReference>
<dbReference type="AlphaFoldDB" id="A0A4P2PZI6"/>
<accession>A0A4P2PZI6</accession>
<protein>
    <submittedName>
        <fullName evidence="2">Uncharacterized protein</fullName>
    </submittedName>
</protein>
<proteinExistence type="predicted"/>
<feature type="region of interest" description="Disordered" evidence="1">
    <location>
        <begin position="288"/>
        <end position="376"/>
    </location>
</feature>
<reference evidence="2 3" key="1">
    <citation type="submission" date="2015-09" db="EMBL/GenBank/DDBJ databases">
        <title>Sorangium comparison.</title>
        <authorList>
            <person name="Zaburannyi N."/>
            <person name="Bunk B."/>
            <person name="Overmann J."/>
            <person name="Mueller R."/>
        </authorList>
    </citation>
    <scope>NUCLEOTIDE SEQUENCE [LARGE SCALE GENOMIC DNA]</scope>
    <source>
        <strain evidence="2 3">So ceGT47</strain>
    </source>
</reference>
<evidence type="ECO:0000313" key="2">
    <source>
        <dbReference type="EMBL" id="AUX22334.1"/>
    </source>
</evidence>
<name>A0A4P2PZI6_SORCE</name>
<organism evidence="2 3">
    <name type="scientific">Sorangium cellulosum</name>
    <name type="common">Polyangium cellulosum</name>
    <dbReference type="NCBI Taxonomy" id="56"/>
    <lineage>
        <taxon>Bacteria</taxon>
        <taxon>Pseudomonadati</taxon>
        <taxon>Myxococcota</taxon>
        <taxon>Polyangia</taxon>
        <taxon>Polyangiales</taxon>
        <taxon>Polyangiaceae</taxon>
        <taxon>Sorangium</taxon>
    </lineage>
</organism>
<gene>
    <name evidence="2" type="ORF">SOCEGT47_028350</name>
</gene>
<dbReference type="Proteomes" id="UP000295781">
    <property type="component" value="Chromosome"/>
</dbReference>
<evidence type="ECO:0000256" key="1">
    <source>
        <dbReference type="SAM" id="MobiDB-lite"/>
    </source>
</evidence>
<feature type="compositionally biased region" description="Low complexity" evidence="1">
    <location>
        <begin position="288"/>
        <end position="298"/>
    </location>
</feature>